<evidence type="ECO:0000313" key="1">
    <source>
        <dbReference type="EMBL" id="MEF7613109.1"/>
    </source>
</evidence>
<keyword evidence="2" id="KW-1185">Reference proteome</keyword>
<organism evidence="1 2">
    <name type="scientific">Aquincola agrisoli</name>
    <dbReference type="NCBI Taxonomy" id="3119538"/>
    <lineage>
        <taxon>Bacteria</taxon>
        <taxon>Pseudomonadati</taxon>
        <taxon>Pseudomonadota</taxon>
        <taxon>Betaproteobacteria</taxon>
        <taxon>Burkholderiales</taxon>
        <taxon>Sphaerotilaceae</taxon>
        <taxon>Aquincola</taxon>
    </lineage>
</organism>
<protein>
    <submittedName>
        <fullName evidence="1">Uncharacterized protein</fullName>
    </submittedName>
</protein>
<proteinExistence type="predicted"/>
<dbReference type="Proteomes" id="UP001336250">
    <property type="component" value="Unassembled WGS sequence"/>
</dbReference>
<comment type="caution">
    <text evidence="1">The sequence shown here is derived from an EMBL/GenBank/DDBJ whole genome shotgun (WGS) entry which is preliminary data.</text>
</comment>
<dbReference type="AlphaFoldDB" id="A0AAW9QBM1"/>
<sequence length="95" mass="10268">MFSWRVLEEAGATKAQVLRVWQSRLQAQIEWLNAEYSLDPSVRQGVVIAGRRRLLAEIAGVAEAGEKAHESFAAQLSSLSIALAAAGLLADETAF</sequence>
<accession>A0AAW9QBM1</accession>
<dbReference type="EMBL" id="JAZIBG010000012">
    <property type="protein sequence ID" value="MEF7613109.1"/>
    <property type="molecule type" value="Genomic_DNA"/>
</dbReference>
<dbReference type="RefSeq" id="WP_332288045.1">
    <property type="nucleotide sequence ID" value="NZ_JAZIBG010000012.1"/>
</dbReference>
<reference evidence="1 2" key="1">
    <citation type="submission" date="2024-02" db="EMBL/GenBank/DDBJ databases">
        <title>Genome sequence of Aquincola sp. MAHUQ-54.</title>
        <authorList>
            <person name="Huq M.A."/>
        </authorList>
    </citation>
    <scope>NUCLEOTIDE SEQUENCE [LARGE SCALE GENOMIC DNA]</scope>
    <source>
        <strain evidence="1 2">MAHUQ-54</strain>
    </source>
</reference>
<gene>
    <name evidence="1" type="ORF">V4F39_04235</name>
</gene>
<evidence type="ECO:0000313" key="2">
    <source>
        <dbReference type="Proteomes" id="UP001336250"/>
    </source>
</evidence>
<name>A0AAW9QBM1_9BURK</name>